<dbReference type="PROSITE" id="PS00061">
    <property type="entry name" value="ADH_SHORT"/>
    <property type="match status" value="1"/>
</dbReference>
<dbReference type="SMART" id="SM00822">
    <property type="entry name" value="PKS_KR"/>
    <property type="match status" value="1"/>
</dbReference>
<dbReference type="OrthoDB" id="9810734at2"/>
<dbReference type="PATRIC" id="fig|158899.10.peg.349"/>
<dbReference type="RefSeq" id="WP_061538461.1">
    <property type="nucleotide sequence ID" value="NZ_CP013232.1"/>
</dbReference>
<dbReference type="Gene3D" id="3.40.50.720">
    <property type="entry name" value="NAD(P)-binding Rossmann-like Domain"/>
    <property type="match status" value="1"/>
</dbReference>
<dbReference type="Proteomes" id="UP000072421">
    <property type="component" value="Chromosome"/>
</dbReference>
<evidence type="ECO:0000313" key="6">
    <source>
        <dbReference type="Proteomes" id="UP000072421"/>
    </source>
</evidence>
<dbReference type="PANTHER" id="PTHR43115:SF4">
    <property type="entry name" value="DEHYDROGENASE_REDUCTASE SDR FAMILY MEMBER 11"/>
    <property type="match status" value="1"/>
</dbReference>
<feature type="domain" description="Ketoreductase" evidence="4">
    <location>
        <begin position="13"/>
        <end position="194"/>
    </location>
</feature>
<organism evidence="5">
    <name type="scientific">Collimonas fungivorans</name>
    <dbReference type="NCBI Taxonomy" id="158899"/>
    <lineage>
        <taxon>Bacteria</taxon>
        <taxon>Pseudomonadati</taxon>
        <taxon>Pseudomonadota</taxon>
        <taxon>Betaproteobacteria</taxon>
        <taxon>Burkholderiales</taxon>
        <taxon>Oxalobacteraceae</taxon>
        <taxon>Collimonas</taxon>
    </lineage>
</organism>
<dbReference type="PRINTS" id="PR00080">
    <property type="entry name" value="SDRFAMILY"/>
</dbReference>
<dbReference type="Pfam" id="PF00106">
    <property type="entry name" value="adh_short"/>
    <property type="match status" value="1"/>
</dbReference>
<dbReference type="InterPro" id="IPR002347">
    <property type="entry name" value="SDR_fam"/>
</dbReference>
<accession>A0A127P6L8</accession>
<dbReference type="PANTHER" id="PTHR43115">
    <property type="entry name" value="DEHYDROGENASE/REDUCTASE SDR FAMILY MEMBER 11"/>
    <property type="match status" value="1"/>
</dbReference>
<evidence type="ECO:0000259" key="4">
    <source>
        <dbReference type="SMART" id="SM00822"/>
    </source>
</evidence>
<evidence type="ECO:0000313" key="5">
    <source>
        <dbReference type="EMBL" id="AMO93081.1"/>
    </source>
</evidence>
<dbReference type="FunFam" id="3.40.50.720:FF:000047">
    <property type="entry name" value="NADP-dependent L-serine/L-allo-threonine dehydrogenase"/>
    <property type="match status" value="1"/>
</dbReference>
<name>A0A127P6L8_9BURK</name>
<dbReference type="EMBL" id="CP013232">
    <property type="protein sequence ID" value="AMO93081.1"/>
    <property type="molecule type" value="Genomic_DNA"/>
</dbReference>
<dbReference type="SUPFAM" id="SSF51735">
    <property type="entry name" value="NAD(P)-binding Rossmann-fold domains"/>
    <property type="match status" value="1"/>
</dbReference>
<dbReference type="GO" id="GO:0016616">
    <property type="term" value="F:oxidoreductase activity, acting on the CH-OH group of donors, NAD or NADP as acceptor"/>
    <property type="evidence" value="ECO:0007669"/>
    <property type="project" value="UniProtKB-ARBA"/>
</dbReference>
<dbReference type="InterPro" id="IPR057326">
    <property type="entry name" value="KR_dom"/>
</dbReference>
<proteinExistence type="inferred from homology"/>
<sequence length="249" mass="26339">MTTDLTRSAAQGKVVLVTGASSGIGEATARHLAAGGHKVLLGARRVDRIAVIAKEILQAGGEAGFHELDVTSLDSVQAFTAAAINRYGRIDVLVNNAGVMPLSMLEELRISEWNQMIDVNLRGVLHGIAAVLPLMKEQKVGHIVNIASTSAYRVDPTAAVYCATKFAVRALSEGLRQENTDIRVTVVSPGLTRSELVDGITSPQVQAAVRQMMDQAIAPEAIAQAIGFAIGQPADVDVSELIVRPTAQR</sequence>
<dbReference type="AlphaFoldDB" id="A0A127P6L8"/>
<evidence type="ECO:0000256" key="3">
    <source>
        <dbReference type="RuleBase" id="RU000363"/>
    </source>
</evidence>
<reference evidence="5 6" key="1">
    <citation type="submission" date="2015-11" db="EMBL/GenBank/DDBJ databases">
        <title>Exploring the genomic traits of fungus-feeding bacterial genus Collimonas.</title>
        <authorList>
            <person name="Song C."/>
            <person name="Schmidt R."/>
            <person name="de Jager V."/>
            <person name="Krzyzanowska D."/>
            <person name="Jongedijk E."/>
            <person name="Cankar K."/>
            <person name="Beekwilder J."/>
            <person name="van Veen A."/>
            <person name="de Boer W."/>
            <person name="van Veen J.A."/>
            <person name="Garbeva P."/>
        </authorList>
    </citation>
    <scope>NUCLEOTIDE SEQUENCE [LARGE SCALE GENOMIC DNA]</scope>
    <source>
        <strain evidence="5 6">Ter6</strain>
    </source>
</reference>
<dbReference type="InterPro" id="IPR020904">
    <property type="entry name" value="Sc_DH/Rdtase_CS"/>
</dbReference>
<gene>
    <name evidence="5" type="ORF">CFter6_0350</name>
</gene>
<evidence type="ECO:0000256" key="1">
    <source>
        <dbReference type="ARBA" id="ARBA00006484"/>
    </source>
</evidence>
<protein>
    <submittedName>
        <fullName evidence="5">Short chain dehydrogenase family protein</fullName>
    </submittedName>
</protein>
<evidence type="ECO:0000256" key="2">
    <source>
        <dbReference type="ARBA" id="ARBA00023002"/>
    </source>
</evidence>
<keyword evidence="2" id="KW-0560">Oxidoreductase</keyword>
<comment type="similarity">
    <text evidence="1 3">Belongs to the short-chain dehydrogenases/reductases (SDR) family.</text>
</comment>
<dbReference type="PRINTS" id="PR00081">
    <property type="entry name" value="GDHRDH"/>
</dbReference>
<dbReference type="InterPro" id="IPR036291">
    <property type="entry name" value="NAD(P)-bd_dom_sf"/>
</dbReference>